<accession>A0ABD3EIS9</accession>
<feature type="compositionally biased region" description="Basic and acidic residues" evidence="2">
    <location>
        <begin position="152"/>
        <end position="165"/>
    </location>
</feature>
<keyword evidence="5" id="KW-1185">Reference proteome</keyword>
<protein>
    <recommendedName>
        <fullName evidence="3">AMP-activated protein kinase glycogen-binding domain-containing protein</fullName>
    </recommendedName>
</protein>
<comment type="caution">
    <text evidence="4">The sequence shown here is derived from an EMBL/GenBank/DDBJ whole genome shotgun (WGS) entry which is preliminary data.</text>
</comment>
<organism evidence="4 5">
    <name type="scientific">Castilleja foliolosa</name>
    <dbReference type="NCBI Taxonomy" id="1961234"/>
    <lineage>
        <taxon>Eukaryota</taxon>
        <taxon>Viridiplantae</taxon>
        <taxon>Streptophyta</taxon>
        <taxon>Embryophyta</taxon>
        <taxon>Tracheophyta</taxon>
        <taxon>Spermatophyta</taxon>
        <taxon>Magnoliopsida</taxon>
        <taxon>eudicotyledons</taxon>
        <taxon>Gunneridae</taxon>
        <taxon>Pentapetalae</taxon>
        <taxon>asterids</taxon>
        <taxon>lamiids</taxon>
        <taxon>Lamiales</taxon>
        <taxon>Orobanchaceae</taxon>
        <taxon>Pedicularideae</taxon>
        <taxon>Castillejinae</taxon>
        <taxon>Castilleja</taxon>
    </lineage>
</organism>
<name>A0ABD3EIS9_9LAMI</name>
<feature type="domain" description="AMP-activated protein kinase glycogen-binding" evidence="3">
    <location>
        <begin position="429"/>
        <end position="502"/>
    </location>
</feature>
<dbReference type="Pfam" id="PF16561">
    <property type="entry name" value="AMPK1_CBM"/>
    <property type="match status" value="1"/>
</dbReference>
<dbReference type="InterPro" id="IPR014756">
    <property type="entry name" value="Ig_E-set"/>
</dbReference>
<dbReference type="AlphaFoldDB" id="A0ABD3EIS9"/>
<dbReference type="GO" id="GO:0009507">
    <property type="term" value="C:chloroplast"/>
    <property type="evidence" value="ECO:0007669"/>
    <property type="project" value="UniProtKB-ARBA"/>
</dbReference>
<evidence type="ECO:0000313" key="4">
    <source>
        <dbReference type="EMBL" id="KAL3654186.1"/>
    </source>
</evidence>
<dbReference type="CDD" id="cd02859">
    <property type="entry name" value="E_set_AMPKbeta_like_N"/>
    <property type="match status" value="1"/>
</dbReference>
<dbReference type="Proteomes" id="UP001632038">
    <property type="component" value="Unassembled WGS sequence"/>
</dbReference>
<feature type="region of interest" description="Disordered" evidence="2">
    <location>
        <begin position="151"/>
        <end position="176"/>
    </location>
</feature>
<dbReference type="PANTHER" id="PTHR47434">
    <property type="entry name" value="PROTEIN PTST HOMOLOG 3, CHLOROPLASTIC"/>
    <property type="match status" value="1"/>
</dbReference>
<evidence type="ECO:0000256" key="1">
    <source>
        <dbReference type="SAM" id="Coils"/>
    </source>
</evidence>
<evidence type="ECO:0000313" key="5">
    <source>
        <dbReference type="Proteomes" id="UP001632038"/>
    </source>
</evidence>
<dbReference type="InterPro" id="IPR032640">
    <property type="entry name" value="AMPK1_CBM"/>
</dbReference>
<evidence type="ECO:0000256" key="2">
    <source>
        <dbReference type="SAM" id="MobiDB-lite"/>
    </source>
</evidence>
<dbReference type="EMBL" id="JAVIJP010000005">
    <property type="protein sequence ID" value="KAL3654186.1"/>
    <property type="molecule type" value="Genomic_DNA"/>
</dbReference>
<dbReference type="PANTHER" id="PTHR47434:SF1">
    <property type="entry name" value="PROTEIN PTST HOMOLOG 2, CHLOROPLASTIC"/>
    <property type="match status" value="1"/>
</dbReference>
<feature type="coiled-coil region" evidence="1">
    <location>
        <begin position="330"/>
        <end position="390"/>
    </location>
</feature>
<reference evidence="5" key="1">
    <citation type="journal article" date="2024" name="IScience">
        <title>Strigolactones Initiate the Formation of Haustorium-like Structures in Castilleja.</title>
        <authorList>
            <person name="Buerger M."/>
            <person name="Peterson D."/>
            <person name="Chory J."/>
        </authorList>
    </citation>
    <scope>NUCLEOTIDE SEQUENCE [LARGE SCALE GENOMIC DNA]</scope>
</reference>
<sequence>MMHSLTSTYAYFPNSHYRSFSRLNGPLFISSVNFELNLEKRVKNYGKAVLSRQYLGSIESWSGKNLGNTWSRWCKGEDEVELEAEIMDFMAKSEKPTMFPTKQELIGAGRADLAEAVEKKGGWYLLGYDVDENVEKSMDVDVDTKKLQGRAESCKESASLREHSGDSVSGDDNEDEFSSEVNLDFLQLDASASLAKSLEIGEDSGIEGILSRLEKQRNSDIGLNLEINDSVAHAGNKDDTDFDTSLGIDNGTLTHQEGKISQNSEPENWRTWSYQRAGFQNTEFEAAEISLSKGRMETDKESYHDHGMFLSTGDWYIYEQINYNQIRTRLQHLESELNSAFDSLRSKRKECISDEVTGSSSDLRKLSDECEFLENEFMSANETLRSMRAKLAVLAGKMALAIDAQKILDEKQKRIDGPYKASQLLRTKLIMYHSSASEVLLVGSFDGWTSQRKMERKSPGIFSLWLKLYPGRYEVKFIVDGVWKVDPLRPVVHNKGHENNIFIIT</sequence>
<evidence type="ECO:0000259" key="3">
    <source>
        <dbReference type="Pfam" id="PF16561"/>
    </source>
</evidence>
<dbReference type="InterPro" id="IPR013783">
    <property type="entry name" value="Ig-like_fold"/>
</dbReference>
<gene>
    <name evidence="4" type="ORF">CASFOL_003867</name>
</gene>
<dbReference type="SUPFAM" id="SSF81296">
    <property type="entry name" value="E set domains"/>
    <property type="match status" value="1"/>
</dbReference>
<dbReference type="Gene3D" id="2.60.40.10">
    <property type="entry name" value="Immunoglobulins"/>
    <property type="match status" value="1"/>
</dbReference>
<keyword evidence="1" id="KW-0175">Coiled coil</keyword>
<proteinExistence type="predicted"/>